<gene>
    <name evidence="10" type="ORF">SAMN05421580_107253</name>
</gene>
<evidence type="ECO:0000256" key="7">
    <source>
        <dbReference type="RuleBase" id="RU003733"/>
    </source>
</evidence>
<dbReference type="GO" id="GO:0019563">
    <property type="term" value="P:glycerol catabolic process"/>
    <property type="evidence" value="ECO:0007669"/>
    <property type="project" value="TreeGrafter"/>
</dbReference>
<protein>
    <recommendedName>
        <fullName evidence="6">ATP:glycerol 3-phosphotransferase</fullName>
    </recommendedName>
</protein>
<evidence type="ECO:0000259" key="9">
    <source>
        <dbReference type="Pfam" id="PF02782"/>
    </source>
</evidence>
<evidence type="ECO:0000313" key="11">
    <source>
        <dbReference type="Proteomes" id="UP000186221"/>
    </source>
</evidence>
<keyword evidence="2 7" id="KW-0808">Transferase</keyword>
<feature type="domain" description="Carbohydrate kinase FGGY C-terminal" evidence="9">
    <location>
        <begin position="257"/>
        <end position="443"/>
    </location>
</feature>
<dbReference type="SUPFAM" id="SSF53067">
    <property type="entry name" value="Actin-like ATPase domain"/>
    <property type="match status" value="2"/>
</dbReference>
<keyword evidence="4 7" id="KW-0418">Kinase</keyword>
<dbReference type="PIRSF" id="PIRSF000538">
    <property type="entry name" value="GlpK"/>
    <property type="match status" value="1"/>
</dbReference>
<dbReference type="AlphaFoldDB" id="A0A1N7NGH1"/>
<dbReference type="InterPro" id="IPR018485">
    <property type="entry name" value="FGGY_C"/>
</dbReference>
<evidence type="ECO:0000256" key="3">
    <source>
        <dbReference type="ARBA" id="ARBA00022741"/>
    </source>
</evidence>
<dbReference type="InterPro" id="IPR043129">
    <property type="entry name" value="ATPase_NBD"/>
</dbReference>
<evidence type="ECO:0000256" key="4">
    <source>
        <dbReference type="ARBA" id="ARBA00022777"/>
    </source>
</evidence>
<evidence type="ECO:0000256" key="1">
    <source>
        <dbReference type="ARBA" id="ARBA00009156"/>
    </source>
</evidence>
<evidence type="ECO:0000256" key="2">
    <source>
        <dbReference type="ARBA" id="ARBA00022679"/>
    </source>
</evidence>
<dbReference type="InterPro" id="IPR018483">
    <property type="entry name" value="Carb_kinase_FGGY_CS"/>
</dbReference>
<accession>A0A1N7NGH1</accession>
<evidence type="ECO:0000259" key="8">
    <source>
        <dbReference type="Pfam" id="PF00370"/>
    </source>
</evidence>
<proteinExistence type="inferred from homology"/>
<reference evidence="11" key="1">
    <citation type="submission" date="2017-01" db="EMBL/GenBank/DDBJ databases">
        <authorList>
            <person name="Varghese N."/>
            <person name="Submissions S."/>
        </authorList>
    </citation>
    <scope>NUCLEOTIDE SEQUENCE [LARGE SCALE GENOMIC DNA]</scope>
    <source>
        <strain evidence="11">DSM 19945</strain>
    </source>
</reference>
<dbReference type="InterPro" id="IPR000577">
    <property type="entry name" value="Carb_kinase_FGGY"/>
</dbReference>
<dbReference type="RefSeq" id="WP_076485278.1">
    <property type="nucleotide sequence ID" value="NZ_FTOG01000007.1"/>
</dbReference>
<dbReference type="GO" id="GO:0005829">
    <property type="term" value="C:cytosol"/>
    <property type="evidence" value="ECO:0007669"/>
    <property type="project" value="TreeGrafter"/>
</dbReference>
<evidence type="ECO:0000256" key="5">
    <source>
        <dbReference type="ARBA" id="ARBA00022840"/>
    </source>
</evidence>
<keyword evidence="3" id="KW-0547">Nucleotide-binding</keyword>
<dbReference type="InterPro" id="IPR018484">
    <property type="entry name" value="FGGY_N"/>
</dbReference>
<dbReference type="PANTHER" id="PTHR10196:SF69">
    <property type="entry name" value="GLYCEROL KINASE"/>
    <property type="match status" value="1"/>
</dbReference>
<evidence type="ECO:0000313" key="10">
    <source>
        <dbReference type="EMBL" id="SIS97503.1"/>
    </source>
</evidence>
<organism evidence="10 11">
    <name type="scientific">Rhodobacter aestuarii</name>
    <dbReference type="NCBI Taxonomy" id="453582"/>
    <lineage>
        <taxon>Bacteria</taxon>
        <taxon>Pseudomonadati</taxon>
        <taxon>Pseudomonadota</taxon>
        <taxon>Alphaproteobacteria</taxon>
        <taxon>Rhodobacterales</taxon>
        <taxon>Rhodobacter group</taxon>
        <taxon>Rhodobacter</taxon>
    </lineage>
</organism>
<sequence>MTARTILAIDEGTTNSKAALFSQTGAVLATGSQPVPIRHPQPGWVEQDGEEIWAATVAAIGACLEKAPGNEIAAIGISNQRESILIWDRATGAPLGPVVTWQCRRSAAACEALKAAGKEDQVIARTGLPLDPLFPATKVGWLLENHAQGRAPEDICIGTVDSWLIWKFTGGTVHATDASNAARTQLFNIAEGVWDAELCALFGVDMQMLPNVYDSASVFGTTSGVAGLPDGLPVAAAIGDSHAALFGHGAHTAGDGKVTFGTGSSIMTTVPEFVIPPKGITTTIAWKYAGQITYAFEGNILVSASILPWTADLLGLPSVDALIALAETLDTTLGVSLVPAHVGLGSPHWDSEARGLISGLTFGAGPAHVARAAVESIAYQVNDVFEIVRANAGQEIGRLFVDGGPSQNRKLMQMVADIIDHAVTTSESPDASARGAAYLAGLAVGLWPDLETVAQLEPHDAALAPQMASEKRAEALATWGSAIRRATART</sequence>
<evidence type="ECO:0000256" key="6">
    <source>
        <dbReference type="ARBA" id="ARBA00043149"/>
    </source>
</evidence>
<name>A0A1N7NGH1_9RHOB</name>
<dbReference type="STRING" id="453582.SAMN05421580_107253"/>
<dbReference type="Gene3D" id="3.30.420.40">
    <property type="match status" value="2"/>
</dbReference>
<dbReference type="Proteomes" id="UP000186221">
    <property type="component" value="Unassembled WGS sequence"/>
</dbReference>
<keyword evidence="5" id="KW-0067">ATP-binding</keyword>
<dbReference type="PANTHER" id="PTHR10196">
    <property type="entry name" value="SUGAR KINASE"/>
    <property type="match status" value="1"/>
</dbReference>
<comment type="similarity">
    <text evidence="1 7">Belongs to the FGGY kinase family.</text>
</comment>
<keyword evidence="11" id="KW-1185">Reference proteome</keyword>
<dbReference type="Pfam" id="PF00370">
    <property type="entry name" value="FGGY_N"/>
    <property type="match status" value="1"/>
</dbReference>
<feature type="domain" description="Carbohydrate kinase FGGY N-terminal" evidence="8">
    <location>
        <begin position="6"/>
        <end position="247"/>
    </location>
</feature>
<dbReference type="PROSITE" id="PS00445">
    <property type="entry name" value="FGGY_KINASES_2"/>
    <property type="match status" value="1"/>
</dbReference>
<dbReference type="Pfam" id="PF02782">
    <property type="entry name" value="FGGY_C"/>
    <property type="match status" value="1"/>
</dbReference>
<dbReference type="OrthoDB" id="9805576at2"/>
<dbReference type="GO" id="GO:0004370">
    <property type="term" value="F:glycerol kinase activity"/>
    <property type="evidence" value="ECO:0007669"/>
    <property type="project" value="TreeGrafter"/>
</dbReference>
<dbReference type="CDD" id="cd07769">
    <property type="entry name" value="ASKHA_NBD_FGGY_GK"/>
    <property type="match status" value="1"/>
</dbReference>
<dbReference type="EMBL" id="FTOG01000007">
    <property type="protein sequence ID" value="SIS97503.1"/>
    <property type="molecule type" value="Genomic_DNA"/>
</dbReference>
<dbReference type="GO" id="GO:0005524">
    <property type="term" value="F:ATP binding"/>
    <property type="evidence" value="ECO:0007669"/>
    <property type="project" value="UniProtKB-KW"/>
</dbReference>